<keyword evidence="2" id="KW-1133">Transmembrane helix</keyword>
<accession>A0ABT0BB21</accession>
<name>A0ABT0BB21_9SPHN</name>
<feature type="transmembrane region" description="Helical" evidence="2">
    <location>
        <begin position="12"/>
        <end position="29"/>
    </location>
</feature>
<dbReference type="EMBL" id="JALHLF010000010">
    <property type="protein sequence ID" value="MCJ2182043.1"/>
    <property type="molecule type" value="Genomic_DNA"/>
</dbReference>
<feature type="region of interest" description="Disordered" evidence="1">
    <location>
        <begin position="149"/>
        <end position="174"/>
    </location>
</feature>
<proteinExistence type="predicted"/>
<evidence type="ECO:0000256" key="2">
    <source>
        <dbReference type="SAM" id="Phobius"/>
    </source>
</evidence>
<keyword evidence="2" id="KW-0812">Transmembrane</keyword>
<protein>
    <submittedName>
        <fullName evidence="3">Uncharacterized protein</fullName>
    </submittedName>
</protein>
<feature type="transmembrane region" description="Helical" evidence="2">
    <location>
        <begin position="97"/>
        <end position="117"/>
    </location>
</feature>
<feature type="transmembrane region" description="Helical" evidence="2">
    <location>
        <begin position="64"/>
        <end position="85"/>
    </location>
</feature>
<dbReference type="RefSeq" id="WP_244017555.1">
    <property type="nucleotide sequence ID" value="NZ_JALHLF010000010.1"/>
</dbReference>
<organism evidence="3 4">
    <name type="scientific">Novosphingobium organovorum</name>
    <dbReference type="NCBI Taxonomy" id="2930092"/>
    <lineage>
        <taxon>Bacteria</taxon>
        <taxon>Pseudomonadati</taxon>
        <taxon>Pseudomonadota</taxon>
        <taxon>Alphaproteobacteria</taxon>
        <taxon>Sphingomonadales</taxon>
        <taxon>Sphingomonadaceae</taxon>
        <taxon>Novosphingobium</taxon>
    </lineage>
</organism>
<evidence type="ECO:0000313" key="3">
    <source>
        <dbReference type="EMBL" id="MCJ2182043.1"/>
    </source>
</evidence>
<feature type="transmembrane region" description="Helical" evidence="2">
    <location>
        <begin position="123"/>
        <end position="140"/>
    </location>
</feature>
<keyword evidence="4" id="KW-1185">Reference proteome</keyword>
<comment type="caution">
    <text evidence="3">The sequence shown here is derived from an EMBL/GenBank/DDBJ whole genome shotgun (WGS) entry which is preliminary data.</text>
</comment>
<dbReference type="Proteomes" id="UP001162881">
    <property type="component" value="Unassembled WGS sequence"/>
</dbReference>
<gene>
    <name evidence="3" type="ORF">MTR62_04900</name>
</gene>
<keyword evidence="2" id="KW-0472">Membrane</keyword>
<sequence length="174" mass="19128">MIALLLDLKSDLEVLSFALLFVFAMLRGGAPERLLSGLMVAMFLVHRLYHLAAHGSVMFGAVNMGHFAIDLVMLADFGVIALYANRVYPLWMAAAQLIAVIAHVYLLVPAIAVRYAYDVMTITPSYMQVVFLALGLGSYVRRHGRSGSVRDWRESGAGESTAPDGPWRLGERKT</sequence>
<reference evidence="3" key="1">
    <citation type="submission" date="2022-03" db="EMBL/GenBank/DDBJ databases">
        <title>Identification of a novel bacterium isolated from mangrove sediments.</title>
        <authorList>
            <person name="Pan X."/>
        </authorList>
    </citation>
    <scope>NUCLEOTIDE SEQUENCE</scope>
    <source>
        <strain evidence="3">B1949</strain>
    </source>
</reference>
<evidence type="ECO:0000256" key="1">
    <source>
        <dbReference type="SAM" id="MobiDB-lite"/>
    </source>
</evidence>
<evidence type="ECO:0000313" key="4">
    <source>
        <dbReference type="Proteomes" id="UP001162881"/>
    </source>
</evidence>